<name>A0ABD6B536_9EURY</name>
<dbReference type="RefSeq" id="WP_379818310.1">
    <property type="nucleotide sequence ID" value="NZ_JBHUDH010000056.1"/>
</dbReference>
<evidence type="ECO:0000313" key="3">
    <source>
        <dbReference type="Proteomes" id="UP001597111"/>
    </source>
</evidence>
<proteinExistence type="predicted"/>
<evidence type="ECO:0000313" key="2">
    <source>
        <dbReference type="EMBL" id="MFD1525985.1"/>
    </source>
</evidence>
<feature type="transmembrane region" description="Helical" evidence="1">
    <location>
        <begin position="118"/>
        <end position="141"/>
    </location>
</feature>
<feature type="transmembrane region" description="Helical" evidence="1">
    <location>
        <begin position="44"/>
        <end position="62"/>
    </location>
</feature>
<dbReference type="AlphaFoldDB" id="A0ABD6B536"/>
<keyword evidence="1" id="KW-1133">Transmembrane helix</keyword>
<keyword evidence="1" id="KW-0472">Membrane</keyword>
<dbReference type="Proteomes" id="UP001597111">
    <property type="component" value="Unassembled WGS sequence"/>
</dbReference>
<feature type="transmembrane region" description="Helical" evidence="1">
    <location>
        <begin position="74"/>
        <end position="98"/>
    </location>
</feature>
<keyword evidence="3" id="KW-1185">Reference proteome</keyword>
<accession>A0ABD6B536</accession>
<comment type="caution">
    <text evidence="2">The sequence shown here is derived from an EMBL/GenBank/DDBJ whole genome shotgun (WGS) entry which is preliminary data.</text>
</comment>
<gene>
    <name evidence="2" type="ORF">ACFR9S_06650</name>
</gene>
<organism evidence="2 3">
    <name type="scientific">Halolamina salina</name>
    <dbReference type="NCBI Taxonomy" id="1220023"/>
    <lineage>
        <taxon>Archaea</taxon>
        <taxon>Methanobacteriati</taxon>
        <taxon>Methanobacteriota</taxon>
        <taxon>Stenosarchaea group</taxon>
        <taxon>Halobacteria</taxon>
        <taxon>Halobacteriales</taxon>
        <taxon>Haloferacaceae</taxon>
    </lineage>
</organism>
<dbReference type="EMBL" id="JBHUDH010000056">
    <property type="protein sequence ID" value="MFD1525985.1"/>
    <property type="molecule type" value="Genomic_DNA"/>
</dbReference>
<keyword evidence="1" id="KW-0812">Transmembrane</keyword>
<reference evidence="2 3" key="1">
    <citation type="journal article" date="2019" name="Int. J. Syst. Evol. Microbiol.">
        <title>The Global Catalogue of Microorganisms (GCM) 10K type strain sequencing project: providing services to taxonomists for standard genome sequencing and annotation.</title>
        <authorList>
            <consortium name="The Broad Institute Genomics Platform"/>
            <consortium name="The Broad Institute Genome Sequencing Center for Infectious Disease"/>
            <person name="Wu L."/>
            <person name="Ma J."/>
        </authorList>
    </citation>
    <scope>NUCLEOTIDE SEQUENCE [LARGE SCALE GENOMIC DNA]</scope>
    <source>
        <strain evidence="2 3">CGMCC 1.12285</strain>
    </source>
</reference>
<protein>
    <submittedName>
        <fullName evidence="2">Uncharacterized protein</fullName>
    </submittedName>
</protein>
<sequence>MSRLHGQSARITLALVGATAVVVAELAAIALSVGLSAAGVVPRSASLLPIVVVSLAAAALAVGVRRRAGGKASLAVSGVVLIVAAPVTAFGGGCGLADRGAILFRSGVRIGVAVGDCVTFSNGALLVLGYGLLSAGLWLAADELPNVGRFRSPRRAD</sequence>
<evidence type="ECO:0000256" key="1">
    <source>
        <dbReference type="SAM" id="Phobius"/>
    </source>
</evidence>
<feature type="transmembrane region" description="Helical" evidence="1">
    <location>
        <begin position="12"/>
        <end position="38"/>
    </location>
</feature>